<dbReference type="PROSITE" id="PS00028">
    <property type="entry name" value="ZINC_FINGER_C2H2_1"/>
    <property type="match status" value="1"/>
</dbReference>
<proteinExistence type="predicted"/>
<gene>
    <name evidence="3" type="ORF">PFISCL1PPCAC_15150</name>
</gene>
<evidence type="ECO:0000313" key="4">
    <source>
        <dbReference type="Proteomes" id="UP001432322"/>
    </source>
</evidence>
<dbReference type="Proteomes" id="UP001432322">
    <property type="component" value="Unassembled WGS sequence"/>
</dbReference>
<feature type="non-terminal residue" evidence="3">
    <location>
        <position position="1"/>
    </location>
</feature>
<evidence type="ECO:0000259" key="2">
    <source>
        <dbReference type="PROSITE" id="PS00028"/>
    </source>
</evidence>
<feature type="domain" description="C2H2-type" evidence="2">
    <location>
        <begin position="293"/>
        <end position="317"/>
    </location>
</feature>
<keyword evidence="4" id="KW-1185">Reference proteome</keyword>
<dbReference type="AlphaFoldDB" id="A0AAV5VWS0"/>
<dbReference type="InterPro" id="IPR013087">
    <property type="entry name" value="Znf_C2H2_type"/>
</dbReference>
<protein>
    <recommendedName>
        <fullName evidence="2">C2H2-type domain-containing protein</fullName>
    </recommendedName>
</protein>
<dbReference type="EMBL" id="BTSY01000004">
    <property type="protein sequence ID" value="GMT23853.1"/>
    <property type="molecule type" value="Genomic_DNA"/>
</dbReference>
<feature type="region of interest" description="Disordered" evidence="1">
    <location>
        <begin position="452"/>
        <end position="502"/>
    </location>
</feature>
<evidence type="ECO:0000256" key="1">
    <source>
        <dbReference type="SAM" id="MobiDB-lite"/>
    </source>
</evidence>
<accession>A0AAV5VWS0</accession>
<sequence length="552" mass="63349">EFSHRVKEQNINLLKDGEASIIFDFGQKFLPKKFREAQSDYFGKSGLSFHVSHVHANIGGRIAQHQAIHIITNDRQDSGAVIQIIHHLLGELKKKGIRSVYLRSDNAGAYHSSTTIAAVYVISKEVGVRVIAYDFSESQNGKSAADRVSGMVKNKVRAYVDAGKDAKSHEQFFTAATSGRLLEATSFYLVSAAVQKLPAVKIPKISEMNDFQYVKNGLREWRHLYNGDGTFISASSFEELFKLIPIEVLKKAGHLPEDFLGYWKILPRLKDATCPKDDYHSLWTSTERKAFYCPEIICSASFDTSDELEAHWLTGQHCSSPSTTTMRDEALRMYAIELEGVASHRLNIPDIDDSIKELEKTASDDEENEEYGWSLKSKKVVRRFTEKAKKYIIALFDEGIVRGNHVTPEEAERRMFNEREKGVRVFEEEERMDSRQIASMFSRIASIRQKEKVMAKMKEKSMETKNNKGEEKKGSEDKHDGKGRKPRAAEGDETETEQQLEKEEWVEGLELWQRLGDFENEDDWEYIRICRLRRRRRPHCSQSLQCSSRDLR</sequence>
<name>A0AAV5VWS0_9BILA</name>
<feature type="compositionally biased region" description="Basic and acidic residues" evidence="1">
    <location>
        <begin position="452"/>
        <end position="480"/>
    </location>
</feature>
<organism evidence="3 4">
    <name type="scientific">Pristionchus fissidentatus</name>
    <dbReference type="NCBI Taxonomy" id="1538716"/>
    <lineage>
        <taxon>Eukaryota</taxon>
        <taxon>Metazoa</taxon>
        <taxon>Ecdysozoa</taxon>
        <taxon>Nematoda</taxon>
        <taxon>Chromadorea</taxon>
        <taxon>Rhabditida</taxon>
        <taxon>Rhabditina</taxon>
        <taxon>Diplogasteromorpha</taxon>
        <taxon>Diplogasteroidea</taxon>
        <taxon>Neodiplogasteridae</taxon>
        <taxon>Pristionchus</taxon>
    </lineage>
</organism>
<dbReference type="PANTHER" id="PTHR33845">
    <property type="entry name" value="C2H2-TYPE DOMAIN-CONTAINING PROTEIN"/>
    <property type="match status" value="1"/>
</dbReference>
<dbReference type="PANTHER" id="PTHR33845:SF1">
    <property type="entry name" value="C2H2-TYPE DOMAIN-CONTAINING PROTEIN"/>
    <property type="match status" value="1"/>
</dbReference>
<reference evidence="3" key="1">
    <citation type="submission" date="2023-10" db="EMBL/GenBank/DDBJ databases">
        <title>Genome assembly of Pristionchus species.</title>
        <authorList>
            <person name="Yoshida K."/>
            <person name="Sommer R.J."/>
        </authorList>
    </citation>
    <scope>NUCLEOTIDE SEQUENCE</scope>
    <source>
        <strain evidence="3">RS5133</strain>
    </source>
</reference>
<comment type="caution">
    <text evidence="3">The sequence shown here is derived from an EMBL/GenBank/DDBJ whole genome shotgun (WGS) entry which is preliminary data.</text>
</comment>
<evidence type="ECO:0000313" key="3">
    <source>
        <dbReference type="EMBL" id="GMT23853.1"/>
    </source>
</evidence>